<protein>
    <submittedName>
        <fullName evidence="1">Capsule biosynthesis protein</fullName>
    </submittedName>
</protein>
<gene>
    <name evidence="1" type="ORF">C4541_05415</name>
</gene>
<dbReference type="EMBL" id="QZJZ01000041">
    <property type="protein sequence ID" value="RJP59828.1"/>
    <property type="molecule type" value="Genomic_DNA"/>
</dbReference>
<proteinExistence type="predicted"/>
<organism evidence="1 2">
    <name type="scientific">Candidatus Auribacter fodinae</name>
    <dbReference type="NCBI Taxonomy" id="2093366"/>
    <lineage>
        <taxon>Bacteria</taxon>
        <taxon>Pseudomonadati</taxon>
        <taxon>Candidatus Auribacterota</taxon>
        <taxon>Candidatus Auribacteria</taxon>
        <taxon>Candidatus Auribacterales</taxon>
        <taxon>Candidatus Auribacteraceae</taxon>
        <taxon>Candidatus Auribacter</taxon>
    </lineage>
</organism>
<dbReference type="SUPFAM" id="SSF53756">
    <property type="entry name" value="UDP-Glycosyltransferase/glycogen phosphorylase"/>
    <property type="match status" value="1"/>
</dbReference>
<reference evidence="1 2" key="1">
    <citation type="journal article" date="2017" name="ISME J.">
        <title>Energy and carbon metabolisms in a deep terrestrial subsurface fluid microbial community.</title>
        <authorList>
            <person name="Momper L."/>
            <person name="Jungbluth S.P."/>
            <person name="Lee M.D."/>
            <person name="Amend J.P."/>
        </authorList>
    </citation>
    <scope>NUCLEOTIDE SEQUENCE [LARGE SCALE GENOMIC DNA]</scope>
    <source>
        <strain evidence="1">SURF_26</strain>
    </source>
</reference>
<accession>A0A3A4RBY0</accession>
<evidence type="ECO:0000313" key="2">
    <source>
        <dbReference type="Proteomes" id="UP000266426"/>
    </source>
</evidence>
<name>A0A3A4RBY0_9BACT</name>
<sequence length="495" mass="56321">MILESLLSAALTLRDAEVHVLLCDKVLPACMDCSIDITIREKELAKHGPQKNLCASCYKYTNGMFRSLGVQVHRYSDFLSPDDFSRAQSIASEIDLSNLKEYALDGIAVGEHALAGALRFYARGDLEKEVHATTIAGRYLRAALLTMWAVRRLLNSHTFDAAVFHHGIYVPQGLVGEVCRSKKLRVVNWNVAYKKSCFIFSHGDTYHHTLMGEDVKHWESVSLNKDREAELMDYLKSRWYGSKDWIWFHEKPRENLAEIAKEIGVDFSKPCVGLLTNVMWDAQLHYPANAFPNMLEWVVATIEYFRKRTDIQLVIRVHPAEIWGKNPSRQKLVDEINARFESLPANVFIIAPEARISTYAVMEQCDSVIIYGTKTGVELTSMGIPVIVAGEAWVRNKGITLDASSPEHYFKILDTLPLGKRLDESVMVRARKYAFHFFFRRMIPLPFMKPVKGWPLYSIGIRSLSELRAGNFKGLDVICDGILKNTPFIYPHENS</sequence>
<evidence type="ECO:0000313" key="1">
    <source>
        <dbReference type="EMBL" id="RJP59828.1"/>
    </source>
</evidence>
<dbReference type="Proteomes" id="UP000266426">
    <property type="component" value="Unassembled WGS sequence"/>
</dbReference>
<comment type="caution">
    <text evidence="1">The sequence shown here is derived from an EMBL/GenBank/DDBJ whole genome shotgun (WGS) entry which is preliminary data.</text>
</comment>
<dbReference type="AlphaFoldDB" id="A0A3A4RBY0"/>